<dbReference type="GO" id="GO:0016779">
    <property type="term" value="F:nucleotidyltransferase activity"/>
    <property type="evidence" value="ECO:0007669"/>
    <property type="project" value="InterPro"/>
</dbReference>
<dbReference type="GO" id="GO:0006396">
    <property type="term" value="P:RNA processing"/>
    <property type="evidence" value="ECO:0007669"/>
    <property type="project" value="InterPro"/>
</dbReference>
<feature type="domain" description="Poly A polymerase head" evidence="3">
    <location>
        <begin position="10"/>
        <end position="65"/>
    </location>
</feature>
<evidence type="ECO:0000313" key="4">
    <source>
        <dbReference type="EMBL" id="RXG29911.1"/>
    </source>
</evidence>
<dbReference type="InterPro" id="IPR002646">
    <property type="entry name" value="PolA_pol_head_dom"/>
</dbReference>
<dbReference type="STRING" id="1122159.SAMN02745246_02073"/>
<comment type="caution">
    <text evidence="4">The sequence shown here is derived from an EMBL/GenBank/DDBJ whole genome shotgun (WGS) entry which is preliminary data.</text>
</comment>
<dbReference type="EMBL" id="QOVL01000008">
    <property type="protein sequence ID" value="RXG29911.1"/>
    <property type="molecule type" value="Genomic_DNA"/>
</dbReference>
<reference evidence="4 5" key="1">
    <citation type="submission" date="2018-07" db="EMBL/GenBank/DDBJ databases">
        <title>Leeuwenhoekiella genomics.</title>
        <authorList>
            <person name="Tahon G."/>
            <person name="Willems A."/>
        </authorList>
    </citation>
    <scope>NUCLEOTIDE SEQUENCE [LARGE SCALE GENOMIC DNA]</scope>
    <source>
        <strain evidence="4 5">LMG 1345</strain>
    </source>
</reference>
<dbReference type="Proteomes" id="UP000290608">
    <property type="component" value="Unassembled WGS sequence"/>
</dbReference>
<name>A0A4Q0PLH7_9FLAO</name>
<dbReference type="SUPFAM" id="SSF81301">
    <property type="entry name" value="Nucleotidyltransferase"/>
    <property type="match status" value="1"/>
</dbReference>
<gene>
    <name evidence="4" type="ORF">DSL99_1964</name>
</gene>
<dbReference type="GO" id="GO:0003723">
    <property type="term" value="F:RNA binding"/>
    <property type="evidence" value="ECO:0007669"/>
    <property type="project" value="UniProtKB-KW"/>
</dbReference>
<dbReference type="AlphaFoldDB" id="A0A4Q0PLH7"/>
<dbReference type="Gene3D" id="3.30.460.10">
    <property type="entry name" value="Beta Polymerase, domain 2"/>
    <property type="match status" value="1"/>
</dbReference>
<evidence type="ECO:0000313" key="5">
    <source>
        <dbReference type="Proteomes" id="UP000290608"/>
    </source>
</evidence>
<evidence type="ECO:0000259" key="3">
    <source>
        <dbReference type="Pfam" id="PF01743"/>
    </source>
</evidence>
<protein>
    <submittedName>
        <fullName evidence="4">Poly(A) polymerase-like protein</fullName>
    </submittedName>
</protein>
<accession>A0A4Q0PLH7</accession>
<evidence type="ECO:0000256" key="1">
    <source>
        <dbReference type="ARBA" id="ARBA00022679"/>
    </source>
</evidence>
<evidence type="ECO:0000256" key="2">
    <source>
        <dbReference type="RuleBase" id="RU003953"/>
    </source>
</evidence>
<sequence>MYDIFVFGSAYIVGGYLRDFLNSIASRDIDIIVDLDNEKLLEIIQNSEVEYTINRHKGIKLHFPNITVDMWSIENNWAFKNELVKLNDKDKLQSIAKGCFYNYDSLVVNLHSFNMNIQYYLNFKAEKKLEILQKSPLYKILNPTTEANILRAFYLKKIYHIDFSSNTKKYLIDKIGEITDKRLNPLLQLELTKASYKKYTSSLSESEIESSILELYKENNFDKQIYLKL</sequence>
<dbReference type="Pfam" id="PF01743">
    <property type="entry name" value="PolyA_pol"/>
    <property type="match status" value="1"/>
</dbReference>
<dbReference type="InterPro" id="IPR043519">
    <property type="entry name" value="NT_sf"/>
</dbReference>
<proteinExistence type="inferred from homology"/>
<comment type="similarity">
    <text evidence="2">Belongs to the tRNA nucleotidyltransferase/poly(A) polymerase family.</text>
</comment>
<keyword evidence="2" id="KW-0694">RNA-binding</keyword>
<organism evidence="4 5">
    <name type="scientific">Leeuwenhoekiella marinoflava</name>
    <dbReference type="NCBI Taxonomy" id="988"/>
    <lineage>
        <taxon>Bacteria</taxon>
        <taxon>Pseudomonadati</taxon>
        <taxon>Bacteroidota</taxon>
        <taxon>Flavobacteriia</taxon>
        <taxon>Flavobacteriales</taxon>
        <taxon>Flavobacteriaceae</taxon>
        <taxon>Leeuwenhoekiella</taxon>
    </lineage>
</organism>
<keyword evidence="1 2" id="KW-0808">Transferase</keyword>